<name>A0A6H0Y2A5_9PEZI</name>
<feature type="region of interest" description="Disordered" evidence="1">
    <location>
        <begin position="177"/>
        <end position="304"/>
    </location>
</feature>
<feature type="compositionally biased region" description="Basic and acidic residues" evidence="1">
    <location>
        <begin position="67"/>
        <end position="89"/>
    </location>
</feature>
<reference evidence="2 3" key="1">
    <citation type="journal article" date="2016" name="Sci. Rep.">
        <title>Peltaster fructicola genome reveals evolution from an invasive phytopathogen to an ectophytic parasite.</title>
        <authorList>
            <person name="Xu C."/>
            <person name="Chen H."/>
            <person name="Gleason M.L."/>
            <person name="Xu J.R."/>
            <person name="Liu H."/>
            <person name="Zhang R."/>
            <person name="Sun G."/>
        </authorList>
    </citation>
    <scope>NUCLEOTIDE SEQUENCE [LARGE SCALE GENOMIC DNA]</scope>
    <source>
        <strain evidence="2 3">LNHT1506</strain>
    </source>
</reference>
<proteinExistence type="predicted"/>
<feature type="compositionally biased region" description="Polar residues" evidence="1">
    <location>
        <begin position="177"/>
        <end position="190"/>
    </location>
</feature>
<evidence type="ECO:0000256" key="1">
    <source>
        <dbReference type="SAM" id="MobiDB-lite"/>
    </source>
</evidence>
<feature type="compositionally biased region" description="Basic and acidic residues" evidence="1">
    <location>
        <begin position="29"/>
        <end position="60"/>
    </location>
</feature>
<dbReference type="AlphaFoldDB" id="A0A6H0Y2A5"/>
<evidence type="ECO:0000313" key="2">
    <source>
        <dbReference type="EMBL" id="QIX01051.1"/>
    </source>
</evidence>
<protein>
    <submittedName>
        <fullName evidence="2">Uncharacterized protein</fullName>
    </submittedName>
</protein>
<accession>A0A6H0Y2A5</accession>
<dbReference type="EMBL" id="CP051142">
    <property type="protein sequence ID" value="QIX01051.1"/>
    <property type="molecule type" value="Genomic_DNA"/>
</dbReference>
<dbReference type="Proteomes" id="UP000503462">
    <property type="component" value="Chromosome 4"/>
</dbReference>
<feature type="region of interest" description="Disordered" evidence="1">
    <location>
        <begin position="1"/>
        <end position="128"/>
    </location>
</feature>
<evidence type="ECO:0000313" key="3">
    <source>
        <dbReference type="Proteomes" id="UP000503462"/>
    </source>
</evidence>
<sequence length="304" mass="35668">MADNDSWFDRVPGNYYKGKPQPPAATSDSRQDRSRHSGDYDDRRSQYDDNYERRRDDRRRDSHRSRSSYDKGDRRYDGPEPRRNDDRYGYNDGYGRQNDRSYDDQLESRRDYRRPASQRFDEPVRADSPLTAAATGGLAAGIAAGIAATRMNDELHAPQPRAAEPAYTGYVPYSNIYGSAKSNGPQTAFSTPPAASVGSPQPHMIDCIPEERRSRAYDGPYDDRYDQRSRERRDPRARSYDSYDSRDDYRKGRRDDDYAERRERARERRRENARNIEYARDEAIIARREQRENERREKNGDWKD</sequence>
<keyword evidence="3" id="KW-1185">Reference proteome</keyword>
<feature type="compositionally biased region" description="Basic and acidic residues" evidence="1">
    <location>
        <begin position="97"/>
        <end position="125"/>
    </location>
</feature>
<organism evidence="2 3">
    <name type="scientific">Peltaster fructicola</name>
    <dbReference type="NCBI Taxonomy" id="286661"/>
    <lineage>
        <taxon>Eukaryota</taxon>
        <taxon>Fungi</taxon>
        <taxon>Dikarya</taxon>
        <taxon>Ascomycota</taxon>
        <taxon>Pezizomycotina</taxon>
        <taxon>Dothideomycetes</taxon>
        <taxon>Dothideomycetes incertae sedis</taxon>
        <taxon>Peltaster</taxon>
    </lineage>
</organism>
<feature type="compositionally biased region" description="Basic and acidic residues" evidence="1">
    <location>
        <begin position="209"/>
        <end position="304"/>
    </location>
</feature>
<gene>
    <name evidence="2" type="ORF">AMS68_006568</name>
</gene>